<dbReference type="Pfam" id="PF02817">
    <property type="entry name" value="E3_binding"/>
    <property type="match status" value="1"/>
</dbReference>
<comment type="similarity">
    <text evidence="3 12">Belongs to the 2-oxoacid dehydrogenase family.</text>
</comment>
<evidence type="ECO:0000256" key="7">
    <source>
        <dbReference type="ARBA" id="ARBA00022532"/>
    </source>
</evidence>
<dbReference type="InterPro" id="IPR001078">
    <property type="entry name" value="2-oxoacid_DH_actylTfrase"/>
</dbReference>
<evidence type="ECO:0000256" key="2">
    <source>
        <dbReference type="ARBA" id="ARBA00005145"/>
    </source>
</evidence>
<feature type="domain" description="Peripheral subunit-binding (PSBD)" evidence="15">
    <location>
        <begin position="116"/>
        <end position="153"/>
    </location>
</feature>
<dbReference type="Proteomes" id="UP000001402">
    <property type="component" value="Chromosome"/>
</dbReference>
<dbReference type="OrthoDB" id="9805770at2"/>
<evidence type="ECO:0000256" key="11">
    <source>
        <dbReference type="ARBA" id="ARBA00052761"/>
    </source>
</evidence>
<keyword evidence="7 12" id="KW-0816">Tricarboxylic acid cycle</keyword>
<evidence type="ECO:0000256" key="10">
    <source>
        <dbReference type="ARBA" id="ARBA00023315"/>
    </source>
</evidence>
<dbReference type="UniPathway" id="UPA00868">
    <property type="reaction ID" value="UER00840"/>
</dbReference>
<evidence type="ECO:0000313" key="16">
    <source>
        <dbReference type="EMBL" id="ADU42091.1"/>
    </source>
</evidence>
<protein>
    <recommendedName>
        <fullName evidence="6 12">Dihydrolipoyllysine-residue succinyltransferase component of 2-oxoglutarate dehydrogenase complex</fullName>
        <ecNumber evidence="5 12">2.3.1.61</ecNumber>
    </recommendedName>
    <alternativeName>
        <fullName evidence="12">2-oxoglutarate dehydrogenase complex component E2</fullName>
    </alternativeName>
</protein>
<feature type="region of interest" description="Disordered" evidence="13">
    <location>
        <begin position="90"/>
        <end position="144"/>
    </location>
</feature>
<dbReference type="InterPro" id="IPR050537">
    <property type="entry name" value="2-oxoacid_dehydrogenase"/>
</dbReference>
<evidence type="ECO:0000256" key="9">
    <source>
        <dbReference type="ARBA" id="ARBA00022823"/>
    </source>
</evidence>
<evidence type="ECO:0000313" key="17">
    <source>
        <dbReference type="Proteomes" id="UP000001402"/>
    </source>
</evidence>
<evidence type="ECO:0000256" key="12">
    <source>
        <dbReference type="RuleBase" id="RU361138"/>
    </source>
</evidence>
<dbReference type="InterPro" id="IPR023213">
    <property type="entry name" value="CAT-like_dom_sf"/>
</dbReference>
<dbReference type="GO" id="GO:0005829">
    <property type="term" value="C:cytosol"/>
    <property type="evidence" value="ECO:0007669"/>
    <property type="project" value="TreeGrafter"/>
</dbReference>
<accession>E6VJU1</accession>
<dbReference type="InterPro" id="IPR036625">
    <property type="entry name" value="E3-bd_dom_sf"/>
</dbReference>
<dbReference type="AlphaFoldDB" id="E6VJU1"/>
<evidence type="ECO:0000256" key="3">
    <source>
        <dbReference type="ARBA" id="ARBA00007317"/>
    </source>
</evidence>
<dbReference type="CDD" id="cd06849">
    <property type="entry name" value="lipoyl_domain"/>
    <property type="match status" value="1"/>
</dbReference>
<comment type="subunit">
    <text evidence="4">Forms a 24-polypeptide structural core with octahedral symmetry. Part of the 2-oxoglutarate dehydrogenase (OGDH) complex composed of E1 (2-oxoglutarate dehydrogenase), E2 (dihydrolipoamide succinyltransferase) and E3 (dihydrolipoamide dehydrogenase); the complex contains multiple copies of the three enzymatic components (E1, E2 and E3).</text>
</comment>
<dbReference type="Gene3D" id="4.10.320.10">
    <property type="entry name" value="E3-binding domain"/>
    <property type="match status" value="1"/>
</dbReference>
<feature type="domain" description="Lipoyl-binding" evidence="14">
    <location>
        <begin position="1"/>
        <end position="76"/>
    </location>
</feature>
<dbReference type="PANTHER" id="PTHR43416:SF5">
    <property type="entry name" value="DIHYDROLIPOYLLYSINE-RESIDUE SUCCINYLTRANSFERASE COMPONENT OF 2-OXOGLUTARATE DEHYDROGENASE COMPLEX, MITOCHONDRIAL"/>
    <property type="match status" value="1"/>
</dbReference>
<evidence type="ECO:0000256" key="1">
    <source>
        <dbReference type="ARBA" id="ARBA00004052"/>
    </source>
</evidence>
<keyword evidence="9 12" id="KW-0450">Lipoyl</keyword>
<evidence type="ECO:0000259" key="15">
    <source>
        <dbReference type="PROSITE" id="PS51826"/>
    </source>
</evidence>
<dbReference type="PROSITE" id="PS00189">
    <property type="entry name" value="LIPOYL"/>
    <property type="match status" value="1"/>
</dbReference>
<dbReference type="BioCyc" id="RPAL652103:RPDX1_RS02250-MONOMER"/>
<dbReference type="PROSITE" id="PS51826">
    <property type="entry name" value="PSBD"/>
    <property type="match status" value="1"/>
</dbReference>
<gene>
    <name evidence="16" type="ordered locus">Rpdx1_0450</name>
</gene>
<dbReference type="NCBIfam" id="TIGR01347">
    <property type="entry name" value="sucB"/>
    <property type="match status" value="1"/>
</dbReference>
<dbReference type="InterPro" id="IPR006255">
    <property type="entry name" value="SucB"/>
</dbReference>
<dbReference type="KEGG" id="rpx:Rpdx1_0450"/>
<dbReference type="PANTHER" id="PTHR43416">
    <property type="entry name" value="DIHYDROLIPOYLLYSINE-RESIDUE SUCCINYLTRANSFERASE COMPONENT OF 2-OXOGLUTARATE DEHYDROGENASE COMPLEX, MITOCHONDRIAL-RELATED"/>
    <property type="match status" value="1"/>
</dbReference>
<evidence type="ECO:0000256" key="13">
    <source>
        <dbReference type="SAM" id="MobiDB-lite"/>
    </source>
</evidence>
<organism evidence="16 17">
    <name type="scientific">Rhodopseudomonas palustris (strain DX-1)</name>
    <dbReference type="NCBI Taxonomy" id="652103"/>
    <lineage>
        <taxon>Bacteria</taxon>
        <taxon>Pseudomonadati</taxon>
        <taxon>Pseudomonadota</taxon>
        <taxon>Alphaproteobacteria</taxon>
        <taxon>Hyphomicrobiales</taxon>
        <taxon>Nitrobacteraceae</taxon>
        <taxon>Rhodopseudomonas</taxon>
    </lineage>
</organism>
<dbReference type="FunFam" id="3.30.559.10:FF:000007">
    <property type="entry name" value="Dihydrolipoamide acetyltransferase component of pyruvate dehydrogenase complex"/>
    <property type="match status" value="1"/>
</dbReference>
<dbReference type="PROSITE" id="PS50968">
    <property type="entry name" value="BIOTINYL_LIPOYL"/>
    <property type="match status" value="1"/>
</dbReference>
<evidence type="ECO:0000256" key="5">
    <source>
        <dbReference type="ARBA" id="ARBA00012945"/>
    </source>
</evidence>
<dbReference type="EC" id="2.3.1.61" evidence="5 12"/>
<keyword evidence="8 12" id="KW-0808">Transferase</keyword>
<reference evidence="16" key="1">
    <citation type="submission" date="2010-12" db="EMBL/GenBank/DDBJ databases">
        <title>Complete sequence of Rhodopseudomonas palustris DX-1.</title>
        <authorList>
            <consortium name="US DOE Joint Genome Institute"/>
            <person name="Lucas S."/>
            <person name="Copeland A."/>
            <person name="Lapidus A."/>
            <person name="Cheng J.-F."/>
            <person name="Goodwin L."/>
            <person name="Pitluck S."/>
            <person name="Misra M."/>
            <person name="Chertkov O."/>
            <person name="Detter J.C."/>
            <person name="Han C."/>
            <person name="Tapia R."/>
            <person name="Land M."/>
            <person name="Hauser L."/>
            <person name="Kyrpides N."/>
            <person name="Ivanova N."/>
            <person name="Ovchinnikova G."/>
            <person name="Logan B."/>
            <person name="Oda Y."/>
            <person name="Harwood C."/>
            <person name="Woyke T."/>
        </authorList>
    </citation>
    <scope>NUCLEOTIDE SEQUENCE [LARGE SCALE GENOMIC DNA]</scope>
    <source>
        <strain evidence="16">DX-1</strain>
    </source>
</reference>
<feature type="compositionally biased region" description="Low complexity" evidence="13">
    <location>
        <begin position="90"/>
        <end position="116"/>
    </location>
</feature>
<proteinExistence type="inferred from homology"/>
<dbReference type="Pfam" id="PF00364">
    <property type="entry name" value="Biotin_lipoyl"/>
    <property type="match status" value="1"/>
</dbReference>
<dbReference type="EMBL" id="CP002418">
    <property type="protein sequence ID" value="ADU42091.1"/>
    <property type="molecule type" value="Genomic_DNA"/>
</dbReference>
<evidence type="ECO:0000259" key="14">
    <source>
        <dbReference type="PROSITE" id="PS50968"/>
    </source>
</evidence>
<dbReference type="HOGENOM" id="CLU_016733_0_0_5"/>
<dbReference type="SUPFAM" id="SSF51230">
    <property type="entry name" value="Single hybrid motif"/>
    <property type="match status" value="1"/>
</dbReference>
<comment type="function">
    <text evidence="1 12">E2 component of the 2-oxoglutarate dehydrogenase (OGDH) complex which catalyzes the second step in the conversion of 2-oxoglutarate to succinyl-CoA and CO(2).</text>
</comment>
<keyword evidence="10 12" id="KW-0012">Acyltransferase</keyword>
<dbReference type="GO" id="GO:0033512">
    <property type="term" value="P:L-lysine catabolic process to acetyl-CoA via saccharopine"/>
    <property type="evidence" value="ECO:0007669"/>
    <property type="project" value="UniProtKB-UniRule"/>
</dbReference>
<evidence type="ECO:0000256" key="6">
    <source>
        <dbReference type="ARBA" id="ARBA00019511"/>
    </source>
</evidence>
<evidence type="ECO:0000256" key="8">
    <source>
        <dbReference type="ARBA" id="ARBA00022679"/>
    </source>
</evidence>
<name>E6VJU1_RHOPX</name>
<dbReference type="SUPFAM" id="SSF52777">
    <property type="entry name" value="CoA-dependent acyltransferases"/>
    <property type="match status" value="1"/>
</dbReference>
<dbReference type="InterPro" id="IPR003016">
    <property type="entry name" value="2-oxoA_DH_lipoyl-BS"/>
</dbReference>
<feature type="region of interest" description="Disordered" evidence="13">
    <location>
        <begin position="162"/>
        <end position="184"/>
    </location>
</feature>
<dbReference type="NCBIfam" id="NF004309">
    <property type="entry name" value="PRK05704.1"/>
    <property type="match status" value="1"/>
</dbReference>
<comment type="cofactor">
    <cofactor evidence="12">
        <name>(R)-lipoate</name>
        <dbReference type="ChEBI" id="CHEBI:83088"/>
    </cofactor>
    <text evidence="12">Binds 1 lipoyl cofactor covalently.</text>
</comment>
<dbReference type="GO" id="GO:0006099">
    <property type="term" value="P:tricarboxylic acid cycle"/>
    <property type="evidence" value="ECO:0007669"/>
    <property type="project" value="UniProtKB-UniRule"/>
</dbReference>
<comment type="pathway">
    <text evidence="2 12">Amino-acid degradation; L-lysine degradation via saccharopine pathway; glutaryl-CoA from L-lysine: step 6/6.</text>
</comment>
<evidence type="ECO:0000256" key="4">
    <source>
        <dbReference type="ARBA" id="ARBA00011666"/>
    </source>
</evidence>
<dbReference type="STRING" id="652103.Rpdx1_0450"/>
<dbReference type="Gene3D" id="2.40.50.100">
    <property type="match status" value="1"/>
</dbReference>
<dbReference type="InterPro" id="IPR011053">
    <property type="entry name" value="Single_hybrid_motif"/>
</dbReference>
<dbReference type="InterPro" id="IPR004167">
    <property type="entry name" value="PSBD"/>
</dbReference>
<dbReference type="eggNOG" id="COG0508">
    <property type="taxonomic scope" value="Bacteria"/>
</dbReference>
<sequence length="413" mass="43568">MTEIRVPTLGESVTEATIGRWFKQPGEAVAVDEPLVELETDKVTIEVPAPSAGTLGEIVAKDGETVAVGALLGQITDGAAPAKPAAAAPAKAAPAPAAQAPAPAAPAAKTPPSDAPLAPSVRRLSTESGVDASTVPGSGKDGRVTKGDMLAAIEKAASAPTPVNQPAAAVQVRAPSPADDAAREERVKMTRLRQTIARRLKEVQNTAAMLTTFNEVDMTNVMALRAQYKDVFEKKHGAKLGFMGFFTKACVQALKDIPAVNAEIDGTDLIYKNYYHVGVAVGTDKGLVVPVVRDCDTKSIAEIETSISDFGRRARDGQLKIEEMQGGTFTITNGGIYGSLMSTPILNAPQSGILGMHKIQERPVVVGGKIEVRPMMYLALSYDHRVIDGKEAVTFLVRVKESLEDPARLVLDL</sequence>
<dbReference type="Gene3D" id="3.30.559.10">
    <property type="entry name" value="Chloramphenicol acetyltransferase-like domain"/>
    <property type="match status" value="1"/>
</dbReference>
<dbReference type="GO" id="GO:0045252">
    <property type="term" value="C:oxoglutarate dehydrogenase complex"/>
    <property type="evidence" value="ECO:0007669"/>
    <property type="project" value="UniProtKB-UniRule"/>
</dbReference>
<dbReference type="SUPFAM" id="SSF47005">
    <property type="entry name" value="Peripheral subunit-binding domain of 2-oxo acid dehydrogenase complex"/>
    <property type="match status" value="1"/>
</dbReference>
<comment type="catalytic activity">
    <reaction evidence="11 12">
        <text>N(6)-[(R)-dihydrolipoyl]-L-lysyl-[protein] + succinyl-CoA = N(6)-[(R)-S(8)-succinyldihydrolipoyl]-L-lysyl-[protein] + CoA</text>
        <dbReference type="Rhea" id="RHEA:15213"/>
        <dbReference type="Rhea" id="RHEA-COMP:10475"/>
        <dbReference type="Rhea" id="RHEA-COMP:20092"/>
        <dbReference type="ChEBI" id="CHEBI:57287"/>
        <dbReference type="ChEBI" id="CHEBI:57292"/>
        <dbReference type="ChEBI" id="CHEBI:83100"/>
        <dbReference type="ChEBI" id="CHEBI:83120"/>
        <dbReference type="EC" id="2.3.1.61"/>
    </reaction>
</comment>
<dbReference type="GO" id="GO:0004149">
    <property type="term" value="F:dihydrolipoyllysine-residue succinyltransferase activity"/>
    <property type="evidence" value="ECO:0007669"/>
    <property type="project" value="UniProtKB-UniRule"/>
</dbReference>
<dbReference type="Pfam" id="PF00198">
    <property type="entry name" value="2-oxoacid_dh"/>
    <property type="match status" value="1"/>
</dbReference>
<dbReference type="InterPro" id="IPR000089">
    <property type="entry name" value="Biotin_lipoyl"/>
</dbReference>